<dbReference type="AlphaFoldDB" id="A0AAV8HV67"/>
<comment type="subcellular location">
    <subcellularLocation>
        <location evidence="3">Cytoplasm</location>
        <location evidence="3">Cytosol</location>
    </subcellularLocation>
</comment>
<evidence type="ECO:0000256" key="2">
    <source>
        <dbReference type="ARBA" id="ARBA00047960"/>
    </source>
</evidence>
<accession>A0AAV8HV67</accession>
<evidence type="ECO:0000256" key="3">
    <source>
        <dbReference type="RuleBase" id="RU369102"/>
    </source>
</evidence>
<comment type="catalytic activity">
    <reaction evidence="2 3">
        <text>RX + glutathione = an S-substituted glutathione + a halide anion + H(+)</text>
        <dbReference type="Rhea" id="RHEA:16437"/>
        <dbReference type="ChEBI" id="CHEBI:15378"/>
        <dbReference type="ChEBI" id="CHEBI:16042"/>
        <dbReference type="ChEBI" id="CHEBI:17792"/>
        <dbReference type="ChEBI" id="CHEBI:57925"/>
        <dbReference type="ChEBI" id="CHEBI:90779"/>
        <dbReference type="EC" id="2.5.1.18"/>
    </reaction>
</comment>
<organism evidence="5 6">
    <name type="scientific">Rhynchospora pubera</name>
    <dbReference type="NCBI Taxonomy" id="906938"/>
    <lineage>
        <taxon>Eukaryota</taxon>
        <taxon>Viridiplantae</taxon>
        <taxon>Streptophyta</taxon>
        <taxon>Embryophyta</taxon>
        <taxon>Tracheophyta</taxon>
        <taxon>Spermatophyta</taxon>
        <taxon>Magnoliopsida</taxon>
        <taxon>Liliopsida</taxon>
        <taxon>Poales</taxon>
        <taxon>Cyperaceae</taxon>
        <taxon>Cyperoideae</taxon>
        <taxon>Rhynchosporeae</taxon>
        <taxon>Rhynchospora</taxon>
    </lineage>
</organism>
<dbReference type="EC" id="2.5.1.18" evidence="3"/>
<dbReference type="InterPro" id="IPR036249">
    <property type="entry name" value="Thioredoxin-like_sf"/>
</dbReference>
<feature type="domain" description="GST N-terminal" evidence="4">
    <location>
        <begin position="5"/>
        <end position="84"/>
    </location>
</feature>
<sequence>MSRDDELKLLGTKTCPFAIRVRIALNQKGLSYDFLAEDVKNKSELFLRSNPVHKKILVFIHNGRSICESLVILQYIHENWSDTSVPSLLPADPYQSVVLGSQLV</sequence>
<dbReference type="EMBL" id="JAMFTS010000001">
    <property type="protein sequence ID" value="KAJ4821602.1"/>
    <property type="molecule type" value="Genomic_DNA"/>
</dbReference>
<dbReference type="PANTHER" id="PTHR11260:SF773">
    <property type="entry name" value="GLUTATHIONE S-TRANSFERASE U26"/>
    <property type="match status" value="1"/>
</dbReference>
<name>A0AAV8HV67_9POAL</name>
<evidence type="ECO:0000259" key="4">
    <source>
        <dbReference type="PROSITE" id="PS50404"/>
    </source>
</evidence>
<reference evidence="5" key="1">
    <citation type="submission" date="2022-08" db="EMBL/GenBank/DDBJ databases">
        <authorList>
            <person name="Marques A."/>
        </authorList>
    </citation>
    <scope>NUCLEOTIDE SEQUENCE</scope>
    <source>
        <strain evidence="5">RhyPub2mFocal</strain>
        <tissue evidence="5">Leaves</tissue>
    </source>
</reference>
<comment type="similarity">
    <text evidence="3">Belongs to the GST superfamily.</text>
</comment>
<gene>
    <name evidence="5" type="ORF">LUZ62_034168</name>
</gene>
<dbReference type="InterPro" id="IPR004045">
    <property type="entry name" value="Glutathione_S-Trfase_N"/>
</dbReference>
<keyword evidence="6" id="KW-1185">Reference proteome</keyword>
<comment type="function">
    <text evidence="3">Is involved in the conjugation of reduced glutathione to a wide number of exogenous and endogenous hydrophobic electrophiles.</text>
</comment>
<keyword evidence="3" id="KW-0963">Cytoplasm</keyword>
<dbReference type="PANTHER" id="PTHR11260">
    <property type="entry name" value="GLUTATHIONE S-TRANSFERASE, GST, SUPERFAMILY, GST DOMAIN CONTAINING"/>
    <property type="match status" value="1"/>
</dbReference>
<dbReference type="FunFam" id="3.40.30.10:FF:000014">
    <property type="entry name" value="Tau class glutathione S-transferase"/>
    <property type="match status" value="1"/>
</dbReference>
<dbReference type="Gene3D" id="3.40.30.10">
    <property type="entry name" value="Glutaredoxin"/>
    <property type="match status" value="1"/>
</dbReference>
<dbReference type="PROSITE" id="PS50404">
    <property type="entry name" value="GST_NTER"/>
    <property type="match status" value="1"/>
</dbReference>
<comment type="caution">
    <text evidence="5">The sequence shown here is derived from an EMBL/GenBank/DDBJ whole genome shotgun (WGS) entry which is preliminary data.</text>
</comment>
<evidence type="ECO:0000256" key="1">
    <source>
        <dbReference type="ARBA" id="ARBA00022679"/>
    </source>
</evidence>
<keyword evidence="1 3" id="KW-0808">Transferase</keyword>
<dbReference type="Pfam" id="PF02798">
    <property type="entry name" value="GST_N"/>
    <property type="match status" value="1"/>
</dbReference>
<evidence type="ECO:0000313" key="5">
    <source>
        <dbReference type="EMBL" id="KAJ4821602.1"/>
    </source>
</evidence>
<evidence type="ECO:0000313" key="6">
    <source>
        <dbReference type="Proteomes" id="UP001140206"/>
    </source>
</evidence>
<dbReference type="GO" id="GO:0004364">
    <property type="term" value="F:glutathione transferase activity"/>
    <property type="evidence" value="ECO:0007669"/>
    <property type="project" value="UniProtKB-UniRule"/>
</dbReference>
<proteinExistence type="inferred from homology"/>
<dbReference type="SUPFAM" id="SSF52833">
    <property type="entry name" value="Thioredoxin-like"/>
    <property type="match status" value="1"/>
</dbReference>
<dbReference type="InterPro" id="IPR045073">
    <property type="entry name" value="Omega/Tau-like"/>
</dbReference>
<dbReference type="GO" id="GO:0006749">
    <property type="term" value="P:glutathione metabolic process"/>
    <property type="evidence" value="ECO:0007669"/>
    <property type="project" value="TreeGrafter"/>
</dbReference>
<protein>
    <recommendedName>
        <fullName evidence="3">Glutathione S-transferase</fullName>
        <ecNumber evidence="3">2.5.1.18</ecNumber>
    </recommendedName>
</protein>
<dbReference type="CDD" id="cd03058">
    <property type="entry name" value="GST_N_Tau"/>
    <property type="match status" value="1"/>
</dbReference>
<dbReference type="GO" id="GO:0005829">
    <property type="term" value="C:cytosol"/>
    <property type="evidence" value="ECO:0007669"/>
    <property type="project" value="UniProtKB-SubCell"/>
</dbReference>
<dbReference type="Proteomes" id="UP001140206">
    <property type="component" value="Chromosome 1"/>
</dbReference>